<keyword evidence="6" id="KW-1185">Reference proteome</keyword>
<sequence length="748" mass="84735">MVSDDTNESNTKKDEPLYCPWLPVSYGKQGNRNFKGRHGRTGYGNTNSADRNGSFGKFGGSNSGRKKDGEIHDARIGKSDKVQYDSNNLKSDMAKKTATTRGSGSRLDILHDELDEMVLEKKGLSNNKDAGVTFQKDKIILSEITNHSNRKGDSLIRASFQNSKKKTKKLEKLGGNDSFLSKNSKIEGVGSSKGSCSSSYTKDRNLHQEIVHLVTENDDNGSDNVLRQLHKDVTEFEIQSLKNAVTTDRICGNPDMPNENNFDMSVISSSNSMWVSTGVLSCSRKRLFTSDLLRYVEISLEKCSFRVSYSASSALLWKDHVFDCSPNKVEANVVESNVIDKISVPRKWYRSKKESKLYPLIVKVYKSLSWEVAREMRFFNAVNRYGYPHSIYAFRIIAHIFALAAMEMEVYALLTDIVNYNREAKMDMYELFPSLLDSHEHAWRSAIVCSELMKVFVFDAMLENAMDVFVQSKKFGLKPNIKSCNFLLELLVGANRLNSVRCFFEELKNSGPSPDVYTYNIMLNFYFKGHLGRDVDILQATDLFEDMERYGVRPTVVTYGTCIHGLCRVGCVESALKFIRSLIHKNQPVNTYCYNAVIRGFCQKGEMHEALNVVEEMKNHGISANDYTSSILIDRFCKKGDIENGLRMIEEMELCNIKPSLVCYNSLLHCLCKSGQMDSALNLFRDLGASGYEYDMIAYSILINGYCMQGHLENALELINEMKEQKDGIKPSIVTYVRIPVVFNWLIS</sequence>
<evidence type="ECO:0000256" key="1">
    <source>
        <dbReference type="ARBA" id="ARBA00007626"/>
    </source>
</evidence>
<dbReference type="NCBIfam" id="TIGR00756">
    <property type="entry name" value="PPR"/>
    <property type="match status" value="5"/>
</dbReference>
<dbReference type="EMBL" id="JAUESC010000381">
    <property type="protein sequence ID" value="KAK0589629.1"/>
    <property type="molecule type" value="Genomic_DNA"/>
</dbReference>
<comment type="similarity">
    <text evidence="1">Belongs to the PPR family. P subfamily.</text>
</comment>
<proteinExistence type="inferred from homology"/>
<dbReference type="InterPro" id="IPR002885">
    <property type="entry name" value="PPR_rpt"/>
</dbReference>
<feature type="repeat" description="PPR" evidence="3">
    <location>
        <begin position="625"/>
        <end position="659"/>
    </location>
</feature>
<dbReference type="AlphaFoldDB" id="A0AA39VKW2"/>
<evidence type="ECO:0000313" key="6">
    <source>
        <dbReference type="Proteomes" id="UP001168877"/>
    </source>
</evidence>
<gene>
    <name evidence="5" type="ORF">LWI29_016541</name>
</gene>
<dbReference type="Gene3D" id="1.25.40.10">
    <property type="entry name" value="Tetratricopeptide repeat domain"/>
    <property type="match status" value="3"/>
</dbReference>
<evidence type="ECO:0000256" key="3">
    <source>
        <dbReference type="PROSITE-ProRule" id="PRU00708"/>
    </source>
</evidence>
<comment type="caution">
    <text evidence="5">The sequence shown here is derived from an EMBL/GenBank/DDBJ whole genome shotgun (WGS) entry which is preliminary data.</text>
</comment>
<protein>
    <recommendedName>
        <fullName evidence="7">Pentatricopeptide repeat-containing protein</fullName>
    </recommendedName>
</protein>
<feature type="repeat" description="PPR" evidence="3">
    <location>
        <begin position="660"/>
        <end position="694"/>
    </location>
</feature>
<evidence type="ECO:0000256" key="2">
    <source>
        <dbReference type="ARBA" id="ARBA00022737"/>
    </source>
</evidence>
<organism evidence="5 6">
    <name type="scientific">Acer saccharum</name>
    <name type="common">Sugar maple</name>
    <dbReference type="NCBI Taxonomy" id="4024"/>
    <lineage>
        <taxon>Eukaryota</taxon>
        <taxon>Viridiplantae</taxon>
        <taxon>Streptophyta</taxon>
        <taxon>Embryophyta</taxon>
        <taxon>Tracheophyta</taxon>
        <taxon>Spermatophyta</taxon>
        <taxon>Magnoliopsida</taxon>
        <taxon>eudicotyledons</taxon>
        <taxon>Gunneridae</taxon>
        <taxon>Pentapetalae</taxon>
        <taxon>rosids</taxon>
        <taxon>malvids</taxon>
        <taxon>Sapindales</taxon>
        <taxon>Sapindaceae</taxon>
        <taxon>Hippocastanoideae</taxon>
        <taxon>Acereae</taxon>
        <taxon>Acer</taxon>
    </lineage>
</organism>
<feature type="repeat" description="PPR" evidence="3">
    <location>
        <begin position="590"/>
        <end position="624"/>
    </location>
</feature>
<dbReference type="PROSITE" id="PS51375">
    <property type="entry name" value="PPR"/>
    <property type="match status" value="6"/>
</dbReference>
<accession>A0AA39VKW2</accession>
<feature type="compositionally biased region" description="Basic and acidic residues" evidence="4">
    <location>
        <begin position="65"/>
        <end position="81"/>
    </location>
</feature>
<evidence type="ECO:0008006" key="7">
    <source>
        <dbReference type="Google" id="ProtNLM"/>
    </source>
</evidence>
<reference evidence="5" key="1">
    <citation type="journal article" date="2022" name="Plant J.">
        <title>Strategies of tolerance reflected in two North American maple genomes.</title>
        <authorList>
            <person name="McEvoy S.L."/>
            <person name="Sezen U.U."/>
            <person name="Trouern-Trend A."/>
            <person name="McMahon S.M."/>
            <person name="Schaberg P.G."/>
            <person name="Yang J."/>
            <person name="Wegrzyn J.L."/>
            <person name="Swenson N.G."/>
        </authorList>
    </citation>
    <scope>NUCLEOTIDE SEQUENCE</scope>
    <source>
        <strain evidence="5">NS2018</strain>
    </source>
</reference>
<evidence type="ECO:0000256" key="4">
    <source>
        <dbReference type="SAM" id="MobiDB-lite"/>
    </source>
</evidence>
<reference evidence="5" key="2">
    <citation type="submission" date="2023-06" db="EMBL/GenBank/DDBJ databases">
        <authorList>
            <person name="Swenson N.G."/>
            <person name="Wegrzyn J.L."/>
            <person name="Mcevoy S.L."/>
        </authorList>
    </citation>
    <scope>NUCLEOTIDE SEQUENCE</scope>
    <source>
        <strain evidence="5">NS2018</strain>
        <tissue evidence="5">Leaf</tissue>
    </source>
</reference>
<feature type="repeat" description="PPR" evidence="3">
    <location>
        <begin position="555"/>
        <end position="589"/>
    </location>
</feature>
<dbReference type="PANTHER" id="PTHR47941">
    <property type="entry name" value="PENTATRICOPEPTIDE REPEAT-CONTAINING PROTEIN 3, MITOCHONDRIAL"/>
    <property type="match status" value="1"/>
</dbReference>
<keyword evidence="2" id="KW-0677">Repeat</keyword>
<feature type="region of interest" description="Disordered" evidence="4">
    <location>
        <begin position="29"/>
        <end position="81"/>
    </location>
</feature>
<dbReference type="InterPro" id="IPR011990">
    <property type="entry name" value="TPR-like_helical_dom_sf"/>
</dbReference>
<feature type="repeat" description="PPR" evidence="3">
    <location>
        <begin position="515"/>
        <end position="554"/>
    </location>
</feature>
<dbReference type="Proteomes" id="UP001168877">
    <property type="component" value="Unassembled WGS sequence"/>
</dbReference>
<evidence type="ECO:0000313" key="5">
    <source>
        <dbReference type="EMBL" id="KAK0589629.1"/>
    </source>
</evidence>
<name>A0AA39VKW2_ACESA</name>
<feature type="repeat" description="PPR" evidence="3">
    <location>
        <begin position="695"/>
        <end position="725"/>
    </location>
</feature>
<dbReference type="Pfam" id="PF13041">
    <property type="entry name" value="PPR_2"/>
    <property type="match status" value="4"/>
</dbReference>